<dbReference type="EMBL" id="JFKC01000032">
    <property type="protein sequence ID" value="OSQ44094.1"/>
    <property type="molecule type" value="Genomic_DNA"/>
</dbReference>
<evidence type="ECO:0000256" key="1">
    <source>
        <dbReference type="SAM" id="Phobius"/>
    </source>
</evidence>
<dbReference type="Proteomes" id="UP000193926">
    <property type="component" value="Unassembled WGS sequence"/>
</dbReference>
<dbReference type="RefSeq" id="WP_085641385.1">
    <property type="nucleotide sequence ID" value="NZ_JFKC01000032.1"/>
</dbReference>
<reference evidence="2 3" key="1">
    <citation type="submission" date="2014-03" db="EMBL/GenBank/DDBJ databases">
        <title>The draft genome sequence of Marivita geojedonensis KCTC 23882.</title>
        <authorList>
            <person name="Lai Q."/>
            <person name="Shao Z."/>
        </authorList>
    </citation>
    <scope>NUCLEOTIDE SEQUENCE [LARGE SCALE GENOMIC DNA]</scope>
    <source>
        <strain evidence="2 3">DPG-138</strain>
    </source>
</reference>
<dbReference type="OrthoDB" id="7876990at2"/>
<keyword evidence="1" id="KW-1133">Transmembrane helix</keyword>
<organism evidence="2 3">
    <name type="scientific">Marivita geojedonensis</name>
    <dbReference type="NCBI Taxonomy" id="1123756"/>
    <lineage>
        <taxon>Bacteria</taxon>
        <taxon>Pseudomonadati</taxon>
        <taxon>Pseudomonadota</taxon>
        <taxon>Alphaproteobacteria</taxon>
        <taxon>Rhodobacterales</taxon>
        <taxon>Roseobacteraceae</taxon>
        <taxon>Marivita</taxon>
    </lineage>
</organism>
<evidence type="ECO:0000313" key="3">
    <source>
        <dbReference type="Proteomes" id="UP000193926"/>
    </source>
</evidence>
<feature type="transmembrane region" description="Helical" evidence="1">
    <location>
        <begin position="114"/>
        <end position="143"/>
    </location>
</feature>
<sequence length="152" mass="15977">MSLAEPAQRANFGLVGFFFGVGALVVSMLLISGALLPEPQQSVGTTIGEIARDIKDAATGVFVEKPEPVAPKPKPFNPTPLLMILTPVLAGLAVVLGGISLFRHEPTSLPKYAIGLGIGAVLMQFAFWIAMLVCATLILTAIITNIGDFFDL</sequence>
<evidence type="ECO:0000313" key="2">
    <source>
        <dbReference type="EMBL" id="OSQ44094.1"/>
    </source>
</evidence>
<keyword evidence="1" id="KW-0812">Transmembrane</keyword>
<feature type="transmembrane region" description="Helical" evidence="1">
    <location>
        <begin position="12"/>
        <end position="36"/>
    </location>
</feature>
<dbReference type="STRING" id="1123756.MGEO_19260"/>
<protein>
    <submittedName>
        <fullName evidence="2">Uncharacterized protein</fullName>
    </submittedName>
</protein>
<accession>A0A1X4NBU1</accession>
<keyword evidence="3" id="KW-1185">Reference proteome</keyword>
<gene>
    <name evidence="2" type="ORF">MGEO_19260</name>
</gene>
<comment type="caution">
    <text evidence="2">The sequence shown here is derived from an EMBL/GenBank/DDBJ whole genome shotgun (WGS) entry which is preliminary data.</text>
</comment>
<keyword evidence="1" id="KW-0472">Membrane</keyword>
<proteinExistence type="predicted"/>
<dbReference type="AlphaFoldDB" id="A0A1X4NBU1"/>
<name>A0A1X4NBU1_9RHOB</name>
<feature type="transmembrane region" description="Helical" evidence="1">
    <location>
        <begin position="81"/>
        <end position="102"/>
    </location>
</feature>